<gene>
    <name evidence="4" type="primary">LOC113095329</name>
    <name evidence="3" type="synonym">LOC113082484</name>
</gene>
<name>A0A6P6P694_CARAU</name>
<sequence>MKKIFNFKKKKGFPSSSETGSVLSASYDVKEKDLRKVHKAALSGDVVKVRQLAKNNDLNKLDKEKRTFTEPVSAGKPSTPIHLSQLLQSVAIREDSTKPLE</sequence>
<evidence type="ECO:0000313" key="4">
    <source>
        <dbReference type="RefSeq" id="XP_026116681.1"/>
    </source>
</evidence>
<dbReference type="RefSeq" id="XP_026116681.1">
    <property type="nucleotide sequence ID" value="XM_026260896.1"/>
</dbReference>
<dbReference type="AlphaFoldDB" id="A0A6P6P694"/>
<keyword evidence="2" id="KW-1185">Reference proteome</keyword>
<dbReference type="PANTHER" id="PTHR24147">
    <property type="entry name" value="ANKYRIN REPEAT DOMAIN 36-RELATED"/>
    <property type="match status" value="1"/>
</dbReference>
<dbReference type="GeneID" id="113095329"/>
<dbReference type="KEGG" id="caua:113095329"/>
<feature type="region of interest" description="Disordered" evidence="1">
    <location>
        <begin position="1"/>
        <end position="21"/>
    </location>
</feature>
<evidence type="ECO:0000313" key="2">
    <source>
        <dbReference type="Proteomes" id="UP000515129"/>
    </source>
</evidence>
<proteinExistence type="predicted"/>
<dbReference type="RefSeq" id="XP_026109896.1">
    <property type="nucleotide sequence ID" value="XM_026254111.1"/>
</dbReference>
<accession>A0A6P6P694</accession>
<evidence type="ECO:0000313" key="3">
    <source>
        <dbReference type="RefSeq" id="XP_026109896.1"/>
    </source>
</evidence>
<dbReference type="Proteomes" id="UP000515129">
    <property type="component" value="Chromosome 1"/>
</dbReference>
<dbReference type="OrthoDB" id="366390at2759"/>
<protein>
    <submittedName>
        <fullName evidence="3 4">Ankyrin repeat domain-containing protein 7-like</fullName>
    </submittedName>
</protein>
<dbReference type="PANTHER" id="PTHR24147:SF53">
    <property type="entry name" value="ANKYRIN REPEAT DOMAIN 26"/>
    <property type="match status" value="1"/>
</dbReference>
<dbReference type="InterPro" id="IPR050657">
    <property type="entry name" value="Ankyrin_repeat_domain"/>
</dbReference>
<reference evidence="3 4" key="1">
    <citation type="submission" date="2025-04" db="UniProtKB">
        <authorList>
            <consortium name="RefSeq"/>
        </authorList>
    </citation>
    <scope>IDENTIFICATION</scope>
    <source>
        <strain evidence="3 4">Wakin</strain>
        <tissue evidence="3 4">Muscle</tissue>
    </source>
</reference>
<dbReference type="KEGG" id="caua:113082484"/>
<organism evidence="2 4">
    <name type="scientific">Carassius auratus</name>
    <name type="common">Goldfish</name>
    <dbReference type="NCBI Taxonomy" id="7957"/>
    <lineage>
        <taxon>Eukaryota</taxon>
        <taxon>Metazoa</taxon>
        <taxon>Chordata</taxon>
        <taxon>Craniata</taxon>
        <taxon>Vertebrata</taxon>
        <taxon>Euteleostomi</taxon>
        <taxon>Actinopterygii</taxon>
        <taxon>Neopterygii</taxon>
        <taxon>Teleostei</taxon>
        <taxon>Ostariophysi</taxon>
        <taxon>Cypriniformes</taxon>
        <taxon>Cyprinidae</taxon>
        <taxon>Cyprininae</taxon>
        <taxon>Carassius</taxon>
    </lineage>
</organism>
<evidence type="ECO:0000256" key="1">
    <source>
        <dbReference type="SAM" id="MobiDB-lite"/>
    </source>
</evidence>
<feature type="compositionally biased region" description="Basic residues" evidence="1">
    <location>
        <begin position="1"/>
        <end position="12"/>
    </location>
</feature>